<dbReference type="PANTHER" id="PTHR22934:SF23">
    <property type="entry name" value="ZF-C3H1 DOMAIN-CONTAINING PROTEIN"/>
    <property type="match status" value="1"/>
</dbReference>
<feature type="compositionally biased region" description="Polar residues" evidence="1">
    <location>
        <begin position="952"/>
        <end position="964"/>
    </location>
</feature>
<gene>
    <name evidence="2" type="ORF">g.51330</name>
</gene>
<dbReference type="InterPro" id="IPR040112">
    <property type="entry name" value="WetA"/>
</dbReference>
<sequence length="1527" mass="164571">MTSYATVNDSNNAATATTTSTMDNTNVANAAATLAASDTMAGGAENVDGTRNFHTTIDRCAPYESPTTPTTYDCDVPRKLGEQQQQQQLQDQQLLLLDTPTSNCCTDYECDSFSDGHEKTDTTPENLKKIDDVIEQQAQLQQLKNRSSSSHYLSNTQQAAATNAANAYDRDIVGTGYGVGLAVAVDDSNAKFCFGKPLCNEKDMLSKSERIESHSHIHGHSIDYSTVDLGKSRRVADGNGSDSGCVTPSTMSELNAATLLASGADNSESLPHDDDSSASNATNTTTTATANKQSYAFTIDNFNDSGCDPEAAKARYKSMMERFQSRHRRGASMSKLEAGDVTANKETTMTSSVSATPLSGSASANTRHARQSGGAADNSFDSGGGGADVPKVKLRVRDRSTSRVRDASKRHSWSPRSSTQESQLHAHAGQHAVAQTPTAPRTNHHGANERAHAAQKPLPPTRKNVSKQKPPPLQLPKGAANLVANRTQFTPRSTAMQLALQKVDFLCAQPPLAELKNYNLEADNISETGTYTLDGDNYTEEQKDLMNIDKSAQQALKAQQQRPKNLQLSSSVVDVDAQLSNTKIPVHVNNRSNVLEVNYYHDAEADPQCPQSPRAYNERDLILGTHESAGAYLEKIKSRVLRNASATKSAPPQVEIAEKTPTEDDGDLGCFTSVTTSGVLAKKSALDPRPRLTRKSGLSTSQIDSSEYVSNEMKLKANTASAYSGGGFTDHQKAEYRLNLFTNQKESNREKFAATRSYIESPPDTPTHQKLSDAAVLKTAQTKNDWIQEWARNARARSLASDTSKTRIHPDASQSTLMTRSYTCASDTAAGGDSLTDDSIYNSKQCISAAKLNRSLAERYRLSGECDYSSDPTLSSGAYSSGGQPAEGICKPPKSPSKIPSPLHSIGRARSASRTRAPLQNVMLQGGVVGDEEADIYLQKTAAAINNLQQSLSRKNSLKSPPTTHSSASPRAHSARSHAHSAALYSPPDDCGSPQHGLGSPTSAASGSAYHHSPLHRRVATSQDPYGSRNAQHLQLMTSSFNEQQLKLLTSGEYLARQMRARKNSFDGNISNSPARRAAVAAANAQAQAAQSGQESPLRRSSSFSAKIATTQRAARPQFSNIYTPPAARHNYSLVGGGDGQSAAAVGHKNASIIKKSASSNNFRHAIGDYDENFQYYINDEDDMGEEYYSSGAEEVEEEEEDDNDHYYHQHDDDVQAEVENTAAVPLSNTRLNKALLMRIERSKQRVSGTSGTAKPSSAPVTKLQQQQQAAGSCGVMACPNTPELPRRGIRSAPRSGGATTTRQSVPRDTSLSRLASQVPNSLASAKKQLLQTAAAVPSTTTKLATGQRVQPKYLDISKYKPVQGNNFLRKNDSKSTLKTSALSGDMMKRSPSSSSMGLTRADPTRTSNRSVRSVASCMTTSGTTLGGGGGGGGYGMSGRASSAVRRDQSVTKQKEAEMAMWKRRSTYDPMKAAAEDRRKKEEAKRLALAKNMGEMPCESATRTPPPFKQQLSLDEQWTEYGEEECV</sequence>
<reference evidence="2" key="2">
    <citation type="journal article" date="2015" name="Gigascience">
        <title>Reconstructing a comprehensive transcriptome assembly of a white-pupal translocated strain of the pest fruit fly Bactrocera cucurbitae.</title>
        <authorList>
            <person name="Sim S.B."/>
            <person name="Calla B."/>
            <person name="Hall B."/>
            <person name="DeRego T."/>
            <person name="Geib S.M."/>
        </authorList>
    </citation>
    <scope>NUCLEOTIDE SEQUENCE</scope>
</reference>
<feature type="region of interest" description="Disordered" evidence="1">
    <location>
        <begin position="1365"/>
        <end position="1451"/>
    </location>
</feature>
<accession>A0A0A1WX07</accession>
<feature type="region of interest" description="Disordered" evidence="1">
    <location>
        <begin position="952"/>
        <end position="1014"/>
    </location>
</feature>
<protein>
    <submittedName>
        <fullName evidence="2">Uncharacterized protein</fullName>
    </submittedName>
</protein>
<feature type="region of interest" description="Disordered" evidence="1">
    <location>
        <begin position="1280"/>
        <end position="1320"/>
    </location>
</feature>
<feature type="region of interest" description="Disordered" evidence="1">
    <location>
        <begin position="264"/>
        <end position="285"/>
    </location>
</feature>
<feature type="compositionally biased region" description="Polar residues" evidence="1">
    <location>
        <begin position="414"/>
        <end position="423"/>
    </location>
</feature>
<dbReference type="EMBL" id="GBXI01011232">
    <property type="protein sequence ID" value="JAD03060.1"/>
    <property type="molecule type" value="Transcribed_RNA"/>
</dbReference>
<dbReference type="PANTHER" id="PTHR22934">
    <property type="entry name" value="PROTEIN ESC1/WETA-RELATED"/>
    <property type="match status" value="1"/>
</dbReference>
<organism evidence="2">
    <name type="scientific">Zeugodacus cucurbitae</name>
    <name type="common">Melon fruit fly</name>
    <name type="synonym">Bactrocera cucurbitae</name>
    <dbReference type="NCBI Taxonomy" id="28588"/>
    <lineage>
        <taxon>Eukaryota</taxon>
        <taxon>Metazoa</taxon>
        <taxon>Ecdysozoa</taxon>
        <taxon>Arthropoda</taxon>
        <taxon>Hexapoda</taxon>
        <taxon>Insecta</taxon>
        <taxon>Pterygota</taxon>
        <taxon>Neoptera</taxon>
        <taxon>Endopterygota</taxon>
        <taxon>Diptera</taxon>
        <taxon>Brachycera</taxon>
        <taxon>Muscomorpha</taxon>
        <taxon>Tephritoidea</taxon>
        <taxon>Tephritidae</taxon>
        <taxon>Zeugodacus</taxon>
        <taxon>Zeugodacus</taxon>
    </lineage>
</organism>
<feature type="region of interest" description="Disordered" evidence="1">
    <location>
        <begin position="1243"/>
        <end position="1268"/>
    </location>
</feature>
<feature type="compositionally biased region" description="Polar residues" evidence="1">
    <location>
        <begin position="873"/>
        <end position="883"/>
    </location>
</feature>
<feature type="compositionally biased region" description="Gly residues" evidence="1">
    <location>
        <begin position="1425"/>
        <end position="1437"/>
    </location>
</feature>
<feature type="compositionally biased region" description="Polar residues" evidence="1">
    <location>
        <begin position="1092"/>
        <end position="1112"/>
    </location>
</feature>
<proteinExistence type="predicted"/>
<feature type="compositionally biased region" description="Polar residues" evidence="1">
    <location>
        <begin position="1405"/>
        <end position="1419"/>
    </location>
</feature>
<reference evidence="2" key="1">
    <citation type="submission" date="2014-11" db="EMBL/GenBank/DDBJ databases">
        <authorList>
            <person name="Geib S."/>
        </authorList>
    </citation>
    <scope>NUCLEOTIDE SEQUENCE</scope>
</reference>
<feature type="compositionally biased region" description="Polar residues" evidence="1">
    <location>
        <begin position="1246"/>
        <end position="1268"/>
    </location>
</feature>
<evidence type="ECO:0000256" key="1">
    <source>
        <dbReference type="SAM" id="MobiDB-lite"/>
    </source>
</evidence>
<feature type="compositionally biased region" description="Polar residues" evidence="1">
    <location>
        <begin position="344"/>
        <end position="366"/>
    </location>
</feature>
<name>A0A0A1WX07_ZEUCU</name>
<evidence type="ECO:0000313" key="2">
    <source>
        <dbReference type="EMBL" id="JAD03060.1"/>
    </source>
</evidence>
<feature type="region of interest" description="Disordered" evidence="1">
    <location>
        <begin position="873"/>
        <end position="918"/>
    </location>
</feature>
<feature type="compositionally biased region" description="Basic and acidic residues" evidence="1">
    <location>
        <begin position="395"/>
        <end position="409"/>
    </location>
</feature>
<feature type="region of interest" description="Disordered" evidence="1">
    <location>
        <begin position="1088"/>
        <end position="1112"/>
    </location>
</feature>
<feature type="compositionally biased region" description="Polar residues" evidence="1">
    <location>
        <begin position="1298"/>
        <end position="1320"/>
    </location>
</feature>
<feature type="region of interest" description="Disordered" evidence="1">
    <location>
        <begin position="323"/>
        <end position="479"/>
    </location>
</feature>